<dbReference type="InterPro" id="IPR002067">
    <property type="entry name" value="MCP"/>
</dbReference>
<accession>A0A2V3IR36</accession>
<gene>
    <name evidence="8" type="ORF">BWQ96_06629</name>
</gene>
<comment type="caution">
    <text evidence="8">The sequence shown here is derived from an EMBL/GenBank/DDBJ whole genome shotgun (WGS) entry which is preliminary data.</text>
</comment>
<dbReference type="PANTHER" id="PTHR24089">
    <property type="entry name" value="SOLUTE CARRIER FAMILY 25"/>
    <property type="match status" value="1"/>
</dbReference>
<dbReference type="Gene3D" id="1.50.40.10">
    <property type="entry name" value="Mitochondrial carrier domain"/>
    <property type="match status" value="1"/>
</dbReference>
<evidence type="ECO:0000256" key="7">
    <source>
        <dbReference type="RuleBase" id="RU000488"/>
    </source>
</evidence>
<reference evidence="8 9" key="1">
    <citation type="journal article" date="2018" name="Mol. Biol. Evol.">
        <title>Analysis of the draft genome of the red seaweed Gracilariopsis chorda provides insights into genome size evolution in Rhodophyta.</title>
        <authorList>
            <person name="Lee J."/>
            <person name="Yang E.C."/>
            <person name="Graf L."/>
            <person name="Yang J.H."/>
            <person name="Qiu H."/>
            <person name="Zel Zion U."/>
            <person name="Chan C.X."/>
            <person name="Stephens T.G."/>
            <person name="Weber A.P.M."/>
            <person name="Boo G.H."/>
            <person name="Boo S.M."/>
            <person name="Kim K.M."/>
            <person name="Shin Y."/>
            <person name="Jung M."/>
            <person name="Lee S.J."/>
            <person name="Yim H.S."/>
            <person name="Lee J.H."/>
            <person name="Bhattacharya D."/>
            <person name="Yoon H.S."/>
        </authorList>
    </citation>
    <scope>NUCLEOTIDE SEQUENCE [LARGE SCALE GENOMIC DNA]</scope>
    <source>
        <strain evidence="8 9">SKKU-2015</strain>
        <tissue evidence="8">Whole body</tissue>
    </source>
</reference>
<dbReference type="InterPro" id="IPR023395">
    <property type="entry name" value="MCP_dom_sf"/>
</dbReference>
<dbReference type="Pfam" id="PF00153">
    <property type="entry name" value="Mito_carr"/>
    <property type="match status" value="2"/>
</dbReference>
<keyword evidence="9" id="KW-1185">Reference proteome</keyword>
<dbReference type="PROSITE" id="PS50920">
    <property type="entry name" value="SOLCAR"/>
    <property type="match status" value="2"/>
</dbReference>
<evidence type="ECO:0000256" key="2">
    <source>
        <dbReference type="ARBA" id="ARBA00022448"/>
    </source>
</evidence>
<keyword evidence="3 6" id="KW-0812">Transmembrane</keyword>
<evidence type="ECO:0000256" key="6">
    <source>
        <dbReference type="PROSITE-ProRule" id="PRU00282"/>
    </source>
</evidence>
<keyword evidence="4" id="KW-0677">Repeat</keyword>
<evidence type="ECO:0000256" key="1">
    <source>
        <dbReference type="ARBA" id="ARBA00004141"/>
    </source>
</evidence>
<dbReference type="STRING" id="448386.A0A2V3IR36"/>
<evidence type="ECO:0000313" key="9">
    <source>
        <dbReference type="Proteomes" id="UP000247409"/>
    </source>
</evidence>
<evidence type="ECO:0000256" key="4">
    <source>
        <dbReference type="ARBA" id="ARBA00022737"/>
    </source>
</evidence>
<dbReference type="InterPro" id="IPR018108">
    <property type="entry name" value="MCP_transmembrane"/>
</dbReference>
<organism evidence="8 9">
    <name type="scientific">Gracilariopsis chorda</name>
    <dbReference type="NCBI Taxonomy" id="448386"/>
    <lineage>
        <taxon>Eukaryota</taxon>
        <taxon>Rhodophyta</taxon>
        <taxon>Florideophyceae</taxon>
        <taxon>Rhodymeniophycidae</taxon>
        <taxon>Gracilariales</taxon>
        <taxon>Gracilariaceae</taxon>
        <taxon>Gracilariopsis</taxon>
    </lineage>
</organism>
<keyword evidence="5 6" id="KW-0472">Membrane</keyword>
<name>A0A2V3IR36_9FLOR</name>
<keyword evidence="2 7" id="KW-0813">Transport</keyword>
<protein>
    <submittedName>
        <fullName evidence="8">Mitochondrial thiamine pyrophosphate carrier</fullName>
    </submittedName>
</protein>
<dbReference type="OrthoDB" id="18574at2759"/>
<dbReference type="AlphaFoldDB" id="A0A2V3IR36"/>
<comment type="subcellular location">
    <subcellularLocation>
        <location evidence="1">Membrane</location>
        <topology evidence="1">Multi-pass membrane protein</topology>
    </subcellularLocation>
</comment>
<dbReference type="GO" id="GO:0055085">
    <property type="term" value="P:transmembrane transport"/>
    <property type="evidence" value="ECO:0007669"/>
    <property type="project" value="InterPro"/>
</dbReference>
<sequence length="198" mass="21891">MKKSSQTLSPARDLLCGAVAGTTARLFVAPLDMLKIRFQVQSETKGLYQYRYITSALRSIVSTEGVRALWKGNVPAMLMVTPYSALQLSAFYQLQQANPISKEPYASLSVGAVSSCFATVCTYPLDLLRTRFAAQTEPRHYDTVRHAMSVIYTKEGIRGFYAGLHPTLLSIVPYMSLQFAMYEGGKKAVVEKTLEAKA</sequence>
<feature type="repeat" description="Solcar" evidence="6">
    <location>
        <begin position="102"/>
        <end position="188"/>
    </location>
</feature>
<evidence type="ECO:0000313" key="8">
    <source>
        <dbReference type="EMBL" id="PXF43620.1"/>
    </source>
</evidence>
<dbReference type="SUPFAM" id="SSF103506">
    <property type="entry name" value="Mitochondrial carrier"/>
    <property type="match status" value="1"/>
</dbReference>
<evidence type="ECO:0000256" key="3">
    <source>
        <dbReference type="ARBA" id="ARBA00022692"/>
    </source>
</evidence>
<evidence type="ECO:0000256" key="5">
    <source>
        <dbReference type="ARBA" id="ARBA00023136"/>
    </source>
</evidence>
<dbReference type="PRINTS" id="PR00926">
    <property type="entry name" value="MITOCARRIER"/>
</dbReference>
<dbReference type="EMBL" id="NBIV01000117">
    <property type="protein sequence ID" value="PXF43620.1"/>
    <property type="molecule type" value="Genomic_DNA"/>
</dbReference>
<dbReference type="Proteomes" id="UP000247409">
    <property type="component" value="Unassembled WGS sequence"/>
</dbReference>
<proteinExistence type="inferred from homology"/>
<feature type="repeat" description="Solcar" evidence="6">
    <location>
        <begin position="8"/>
        <end position="97"/>
    </location>
</feature>
<dbReference type="GO" id="GO:0016020">
    <property type="term" value="C:membrane"/>
    <property type="evidence" value="ECO:0007669"/>
    <property type="project" value="UniProtKB-SubCell"/>
</dbReference>
<comment type="similarity">
    <text evidence="7">Belongs to the mitochondrial carrier (TC 2.A.29) family.</text>
</comment>